<dbReference type="RefSeq" id="WP_120556044.1">
    <property type="nucleotide sequence ID" value="NZ_RAWK01000079.1"/>
</dbReference>
<dbReference type="SUPFAM" id="SSF101908">
    <property type="entry name" value="Putative isomerase YbhE"/>
    <property type="match status" value="1"/>
</dbReference>
<proteinExistence type="predicted"/>
<name>A0A3A8QPI0_9BACT</name>
<dbReference type="NCBIfam" id="TIGR04534">
    <property type="entry name" value="ELWxxDGT_rpt"/>
    <property type="match status" value="1"/>
</dbReference>
<dbReference type="InterPro" id="IPR030916">
    <property type="entry name" value="ELWxxDGT_rpt"/>
</dbReference>
<dbReference type="AlphaFoldDB" id="A0A3A8QPI0"/>
<evidence type="ECO:0008006" key="3">
    <source>
        <dbReference type="Google" id="ProtNLM"/>
    </source>
</evidence>
<dbReference type="Proteomes" id="UP000267003">
    <property type="component" value="Unassembled WGS sequence"/>
</dbReference>
<dbReference type="OrthoDB" id="5242130at2"/>
<dbReference type="EMBL" id="RAWK01000079">
    <property type="protein sequence ID" value="RKH66742.1"/>
    <property type="molecule type" value="Genomic_DNA"/>
</dbReference>
<dbReference type="SUPFAM" id="SSF50993">
    <property type="entry name" value="Peptidase/esterase 'gauge' domain"/>
    <property type="match status" value="1"/>
</dbReference>
<sequence>MKDLSPGVRPGLPNVRMDGRAQLGAYTYFAADDGIHGWELWRTDGTPEGTSLVTDLLPGREGSDPSPLVRMGDSLYFTARMRPGVSAEYDLHALWRTDGTAAGTRRLVTLMRHAWDVTVRDGLLFFRASPQDDFFGMDPQLWRTDGAAPGTVALTSEAMLANIGIAGGGAGRMYFTSSDGTLWVTDGTQEGTRTLRQFGSRPVGAFDSEWSETAAMDNGTLYFTLPQLVESTPPYPMETVIALWRTDGTPEGTRQVNRKAPGVFEHEPTQLAPVNGHLLFVDERDRQTLWSMDARTEEVRQLTQLPNTGHSMTFVSTDTQAWFVRVLSASQQELWKTDGTPEGTVPVMGTPPGSPRGWSPHLLTPVGGTLYFAAREDAELRDSLWRTDGTAEGTVKLKSFAGGPTWVDLLGIYPVGSRVYFRARVGNHQQLWVTDGTAASSRFVADLSGDDPRDPGKGEWAAVGDTLFLSLGSTSGEAPTLWKTDGRTSGVVRALPKTDVTAPPARLTTNGNQLLFWWTDGASGYELWKSDGTEAGTVPVKELRPGAAGSVAVPGPLVPLGPQGPWVFAASDGVTGLELWRTDGTAGGTKPLADVLPGPLSSAPANLRVAGGKLFFTAWTPETGREPWVLPLR</sequence>
<accession>A0A3A8QPI0</accession>
<keyword evidence="2" id="KW-1185">Reference proteome</keyword>
<gene>
    <name evidence="1" type="ORF">D7W81_14915</name>
</gene>
<comment type="caution">
    <text evidence="1">The sequence shown here is derived from an EMBL/GenBank/DDBJ whole genome shotgun (WGS) entry which is preliminary data.</text>
</comment>
<reference evidence="2" key="1">
    <citation type="submission" date="2018-09" db="EMBL/GenBank/DDBJ databases">
        <authorList>
            <person name="Livingstone P.G."/>
            <person name="Whitworth D.E."/>
        </authorList>
    </citation>
    <scope>NUCLEOTIDE SEQUENCE [LARGE SCALE GENOMIC DNA]</scope>
    <source>
        <strain evidence="2">AB050A</strain>
    </source>
</reference>
<evidence type="ECO:0000313" key="1">
    <source>
        <dbReference type="EMBL" id="RKH66742.1"/>
    </source>
</evidence>
<evidence type="ECO:0000313" key="2">
    <source>
        <dbReference type="Proteomes" id="UP000267003"/>
    </source>
</evidence>
<organism evidence="1 2">
    <name type="scientific">Corallococcus aberystwythensis</name>
    <dbReference type="NCBI Taxonomy" id="2316722"/>
    <lineage>
        <taxon>Bacteria</taxon>
        <taxon>Pseudomonadati</taxon>
        <taxon>Myxococcota</taxon>
        <taxon>Myxococcia</taxon>
        <taxon>Myxococcales</taxon>
        <taxon>Cystobacterineae</taxon>
        <taxon>Myxococcaceae</taxon>
        <taxon>Corallococcus</taxon>
    </lineage>
</organism>
<protein>
    <recommendedName>
        <fullName evidence="3">Hyalin</fullName>
    </recommendedName>
</protein>